<keyword evidence="3" id="KW-1185">Reference proteome</keyword>
<gene>
    <name evidence="2" type="primary">orf74</name>
    <name evidence="2" type="ORF">SlGVgp074</name>
</gene>
<dbReference type="KEGG" id="vg:5184210"/>
<organism evidence="2 3">
    <name type="scientific">Spodoptera litura granulovirus</name>
    <dbReference type="NCBI Taxonomy" id="359919"/>
    <lineage>
        <taxon>Viruses</taxon>
        <taxon>Viruses incertae sedis</taxon>
        <taxon>Naldaviricetes</taxon>
        <taxon>Lefavirales</taxon>
        <taxon>Baculoviridae</taxon>
        <taxon>Betabaculovirus</taxon>
        <taxon>Betabaculovirus spliturae</taxon>
    </lineage>
</organism>
<feature type="compositionally biased region" description="Low complexity" evidence="1">
    <location>
        <begin position="10"/>
        <end position="25"/>
    </location>
</feature>
<dbReference type="InterPro" id="IPR009477">
    <property type="entry name" value="Baculo_Ac102"/>
</dbReference>
<dbReference type="Pfam" id="PF06497">
    <property type="entry name" value="Baculo_Ac102"/>
    <property type="match status" value="1"/>
</dbReference>
<proteinExistence type="predicted"/>
<dbReference type="RefSeq" id="YP_001257025.1">
    <property type="nucleotide sequence ID" value="NC_009503.1"/>
</dbReference>
<dbReference type="Proteomes" id="UP000202782">
    <property type="component" value="Segment"/>
</dbReference>
<protein>
    <recommendedName>
        <fullName evidence="4">P12</fullName>
    </recommendedName>
</protein>
<accession>A5IZS6</accession>
<name>A5IZS6_9BBAC</name>
<evidence type="ECO:0008006" key="4">
    <source>
        <dbReference type="Google" id="ProtNLM"/>
    </source>
</evidence>
<dbReference type="EMBL" id="DQ288858">
    <property type="protein sequence ID" value="ABQ52017.1"/>
    <property type="molecule type" value="Genomic_DNA"/>
</dbReference>
<evidence type="ECO:0000256" key="1">
    <source>
        <dbReference type="SAM" id="MobiDB-lite"/>
    </source>
</evidence>
<evidence type="ECO:0000313" key="3">
    <source>
        <dbReference type="Proteomes" id="UP000202782"/>
    </source>
</evidence>
<dbReference type="GeneID" id="5184210"/>
<feature type="region of interest" description="Disordered" evidence="1">
    <location>
        <begin position="1"/>
        <end position="25"/>
    </location>
</feature>
<sequence length="112" mass="11840">MENSLFGSIPTNTTTPATNTSNATSLSAQGNEAVLQALLSENAGRIINLDTSIGKRDALSKLAPQSRGLKRLLEAVSVDRTDITIGGIDDALEILETLDDIVQNKFTVPTTV</sequence>
<dbReference type="OrthoDB" id="22759at10239"/>
<reference evidence="2 3" key="1">
    <citation type="journal article" date="2008" name="J. Microbiol.">
        <title>Molecular and phylogenetic characterization of Spodoptera litura granulovirus.</title>
        <authorList>
            <person name="Wang Y."/>
            <person name="Choi J.Y."/>
            <person name="Roh J.Y."/>
            <person name="Woo S.D."/>
            <person name="Jin B.R."/>
            <person name="Je Y.H."/>
        </authorList>
    </citation>
    <scope>NUCLEOTIDE SEQUENCE [LARGE SCALE GENOMIC DNA]</scope>
    <source>
        <strain evidence="2">SlGV-K1</strain>
    </source>
</reference>
<evidence type="ECO:0000313" key="2">
    <source>
        <dbReference type="EMBL" id="ABQ52017.1"/>
    </source>
</evidence>